<reference evidence="1" key="1">
    <citation type="submission" date="2018-02" db="EMBL/GenBank/DDBJ databases">
        <title>Rhizophora mucronata_Transcriptome.</title>
        <authorList>
            <person name="Meera S.P."/>
            <person name="Sreeshan A."/>
            <person name="Augustine A."/>
        </authorList>
    </citation>
    <scope>NUCLEOTIDE SEQUENCE</scope>
    <source>
        <tissue evidence="1">Leaf</tissue>
    </source>
</reference>
<evidence type="ECO:0000313" key="1">
    <source>
        <dbReference type="EMBL" id="MBX35336.1"/>
    </source>
</evidence>
<sequence>MTNSKPKLSQAIQHASMRYMQSKLLLRIVQDVHDLRRMPTPP</sequence>
<protein>
    <submittedName>
        <fullName evidence="1">Uncharacterized protein</fullName>
    </submittedName>
</protein>
<proteinExistence type="predicted"/>
<dbReference type="EMBL" id="GGEC01054852">
    <property type="protein sequence ID" value="MBX35336.1"/>
    <property type="molecule type" value="Transcribed_RNA"/>
</dbReference>
<name>A0A2P2MYN3_RHIMU</name>
<organism evidence="1">
    <name type="scientific">Rhizophora mucronata</name>
    <name type="common">Asiatic mangrove</name>
    <dbReference type="NCBI Taxonomy" id="61149"/>
    <lineage>
        <taxon>Eukaryota</taxon>
        <taxon>Viridiplantae</taxon>
        <taxon>Streptophyta</taxon>
        <taxon>Embryophyta</taxon>
        <taxon>Tracheophyta</taxon>
        <taxon>Spermatophyta</taxon>
        <taxon>Magnoliopsida</taxon>
        <taxon>eudicotyledons</taxon>
        <taxon>Gunneridae</taxon>
        <taxon>Pentapetalae</taxon>
        <taxon>rosids</taxon>
        <taxon>fabids</taxon>
        <taxon>Malpighiales</taxon>
        <taxon>Rhizophoraceae</taxon>
        <taxon>Rhizophora</taxon>
    </lineage>
</organism>
<accession>A0A2P2MYN3</accession>
<dbReference type="AlphaFoldDB" id="A0A2P2MYN3"/>